<dbReference type="InterPro" id="IPR013780">
    <property type="entry name" value="Glyco_hydro_b"/>
</dbReference>
<dbReference type="SUPFAM" id="SSF51445">
    <property type="entry name" value="(Trans)glycosidases"/>
    <property type="match status" value="1"/>
</dbReference>
<feature type="compositionally biased region" description="Polar residues" evidence="1">
    <location>
        <begin position="971"/>
        <end position="983"/>
    </location>
</feature>
<dbReference type="InterPro" id="IPR022038">
    <property type="entry name" value="Ig-like_bact"/>
</dbReference>
<reference evidence="7" key="1">
    <citation type="journal article" date="2019" name="Int. J. Syst. Evol. Microbiol.">
        <title>The Global Catalogue of Microorganisms (GCM) 10K type strain sequencing project: providing services to taxonomists for standard genome sequencing and annotation.</title>
        <authorList>
            <consortium name="The Broad Institute Genomics Platform"/>
            <consortium name="The Broad Institute Genome Sequencing Center for Infectious Disease"/>
            <person name="Wu L."/>
            <person name="Ma J."/>
        </authorList>
    </citation>
    <scope>NUCLEOTIDE SEQUENCE [LARGE SCALE GENOMIC DNA]</scope>
    <source>
        <strain evidence="7">CCUG 56698</strain>
    </source>
</reference>
<dbReference type="CDD" id="cd00161">
    <property type="entry name" value="beta-trefoil_Ricin-like"/>
    <property type="match status" value="2"/>
</dbReference>
<feature type="region of interest" description="Disordered" evidence="1">
    <location>
        <begin position="1291"/>
        <end position="1315"/>
    </location>
</feature>
<dbReference type="Gene3D" id="2.60.40.1180">
    <property type="entry name" value="Golgi alpha-mannosidase II"/>
    <property type="match status" value="1"/>
</dbReference>
<feature type="domain" description="Ricin B lectin" evidence="4">
    <location>
        <begin position="694"/>
        <end position="769"/>
    </location>
</feature>
<dbReference type="Gene3D" id="3.20.20.80">
    <property type="entry name" value="Glycosidases"/>
    <property type="match status" value="1"/>
</dbReference>
<evidence type="ECO:0000313" key="7">
    <source>
        <dbReference type="Proteomes" id="UP001596527"/>
    </source>
</evidence>
<evidence type="ECO:0000259" key="3">
    <source>
        <dbReference type="Pfam" id="PF07532"/>
    </source>
</evidence>
<dbReference type="InterPro" id="IPR000772">
    <property type="entry name" value="Ricin_B_lectin"/>
</dbReference>
<proteinExistence type="predicted"/>
<feature type="compositionally biased region" description="Polar residues" evidence="1">
    <location>
        <begin position="1294"/>
        <end position="1303"/>
    </location>
</feature>
<dbReference type="Pfam" id="PF14200">
    <property type="entry name" value="RicinB_lectin_2"/>
    <property type="match status" value="1"/>
</dbReference>
<evidence type="ECO:0000313" key="6">
    <source>
        <dbReference type="EMBL" id="MFC7579986.1"/>
    </source>
</evidence>
<comment type="caution">
    <text evidence="6">The sequence shown here is derived from an EMBL/GenBank/DDBJ whole genome shotgun (WGS) entry which is preliminary data.</text>
</comment>
<dbReference type="InterPro" id="IPR039743">
    <property type="entry name" value="6GAL/EXGAL"/>
</dbReference>
<dbReference type="Pfam" id="PF07523">
    <property type="entry name" value="Big_3"/>
    <property type="match status" value="1"/>
</dbReference>
<feature type="compositionally biased region" description="Basic and acidic residues" evidence="1">
    <location>
        <begin position="390"/>
        <end position="401"/>
    </location>
</feature>
<dbReference type="GO" id="GO:0016787">
    <property type="term" value="F:hydrolase activity"/>
    <property type="evidence" value="ECO:0007669"/>
    <property type="project" value="UniProtKB-KW"/>
</dbReference>
<protein>
    <submittedName>
        <fullName evidence="6">Glycoside hydrolase</fullName>
    </submittedName>
</protein>
<evidence type="ECO:0000259" key="4">
    <source>
        <dbReference type="Pfam" id="PF14200"/>
    </source>
</evidence>
<dbReference type="PANTHER" id="PTHR42767:SF1">
    <property type="entry name" value="ENDO-BETA-1,6-GALACTANASE-LIKE DOMAIN-CONTAINING PROTEIN"/>
    <property type="match status" value="1"/>
</dbReference>
<accession>A0ABW2SKG3</accession>
<dbReference type="InterPro" id="IPR039514">
    <property type="entry name" value="6GAL-like"/>
</dbReference>
<dbReference type="EMBL" id="JBHTEF010000001">
    <property type="protein sequence ID" value="MFC7579986.1"/>
    <property type="molecule type" value="Genomic_DNA"/>
</dbReference>
<sequence length="1362" mass="142017">MATRTRIARGGRRTAAAIATATIALTGGVLVAGPPLIAQAAGDTAAADTTIVTPNPWYEVSEFKGFGTSLAWLANATGSYGADGNQYGRALREEFYQSLFGSDGLDLNIARYNIGGGNASDVAYSYPFMRQGANVPGYWRDDATGTGYLAGTGATTKQADRAALLQAFDPADDASYDFDKDASQQWWLARAMEGTDGSPDVDVWEAFANSAPYFMTESGYATGGIDDASVSNLDPQATVKFAQYLAHVISGLESRTGVNFDTVEPFNESEANYWPTPGTTASDYVGTGDANDELISRYTSELTGKDLSLTPYTSALKKPQEGMRVSNATQQLALKALGEALAGNADTVVSATDASVAQQLVDSYMQYDQAAKDVVEQLNVHGYGTNGQTHVRDLGKSEDKPVSMSEVDGDFSGSSFNPFLISNGLGFANKINNDVYSLESNDFIMWQAVEDLYNMQLDSGQNPAGENLNWGTVFIDFDCTVTGADGKLYSKRRVDVNNGSMTGIQPCHVLANSKFNAVRNYTQFIHSGDSVIANSSTADNFTAQSADGSTLTVVHTNNSTKPQTVVVDLSKYADIAEGATATPYVTTETPKDIQAQGLEAATVANLRATGNVKGEAVEVDRAAKTATITVPAKSISSIVVDGVSGVASDAAALADGGTYQLTDHAGVKTLSDVASGSSAASMTDLAGTAEQASQQQWTFHEVPSANRPTLKRYVIQDRASGRYLTAAGAANGSSVALTEYPDLTAAAQDPTALWNLNTRDGSTYTLVSGLTALSSDNALLYLSDKSDSQEWRFRSVESTGVVLQRVQTPRGTTPSLPTTVVPTYGWGQGAPIPVEWDADAVAQAIVQPGTYQIPGQATDVFGNAVTAALELHVGDLTIADPASVTVAAGSTLEQVRNAAPTHVGGRLGTSEPIQIPVTWDFSGLTDSDFSNAGSVARLPGQASAGDGRQLPTNLAVLVTAAGERNVAPEASSFTPSYSETGTSRARADLTNGNRSDKAWTTWSNSTRPGPETALWTFSTPQQITHITTSYYRDGRASWPATLLVEYQSTDGAWHTCGSEDLSEADASAPVVDIACSADSEKRAAASPSAAPGEATAVRLTNTLRPEKTYISVSEIEIFVPDLANPAPASTADLADLRIGGASVEGFDPDVDEYTSPLPPDATGYPLVQAVPLDQAADVEVVQATGQSPATITVTSADGSASRTYALSFEGTPLVGIEIAAPPSQVSYTQGEELDLDGLAVQGIHEDGSRHDIAEHDLTVSGFAPSVVGKQWVSVGYAGFTARFQVMVAAPTEPAPSQNPSSGGTDAPSSGGVVASAGGNASTGGLAATGSSAGPAMAVAGFAVLLSLASIGTRSRRRGESER</sequence>
<feature type="domain" description="Ig-like" evidence="2">
    <location>
        <begin position="1226"/>
        <end position="1287"/>
    </location>
</feature>
<feature type="compositionally biased region" description="Low complexity" evidence="1">
    <location>
        <begin position="1306"/>
        <end position="1315"/>
    </location>
</feature>
<dbReference type="Proteomes" id="UP001596527">
    <property type="component" value="Unassembled WGS sequence"/>
</dbReference>
<dbReference type="SUPFAM" id="SSF50370">
    <property type="entry name" value="Ricin B-like lectins"/>
    <property type="match status" value="1"/>
</dbReference>
<dbReference type="PANTHER" id="PTHR42767">
    <property type="entry name" value="ENDO-BETA-1,6-GALACTANASE"/>
    <property type="match status" value="1"/>
</dbReference>
<dbReference type="RefSeq" id="WP_380971607.1">
    <property type="nucleotide sequence ID" value="NZ_JBHTEF010000001.1"/>
</dbReference>
<feature type="domain" description="Endo-beta-1,6-galactanase-like" evidence="5">
    <location>
        <begin position="166"/>
        <end position="279"/>
    </location>
</feature>
<gene>
    <name evidence="6" type="ORF">ACFQWG_01930</name>
</gene>
<name>A0ABW2SKG3_9ACTO</name>
<keyword evidence="6" id="KW-0378">Hydrolase</keyword>
<feature type="domain" description="Bacterial Ig-like" evidence="3">
    <location>
        <begin position="806"/>
        <end position="858"/>
    </location>
</feature>
<evidence type="ECO:0000259" key="5">
    <source>
        <dbReference type="Pfam" id="PF14587"/>
    </source>
</evidence>
<dbReference type="Gene3D" id="2.80.10.50">
    <property type="match status" value="1"/>
</dbReference>
<dbReference type="InterPro" id="IPR035992">
    <property type="entry name" value="Ricin_B-like_lectins"/>
</dbReference>
<feature type="region of interest" description="Disordered" evidence="1">
    <location>
        <begin position="386"/>
        <end position="405"/>
    </location>
</feature>
<dbReference type="Pfam" id="PF14587">
    <property type="entry name" value="Glyco_hydr_30_2"/>
    <property type="match status" value="1"/>
</dbReference>
<dbReference type="InterPro" id="IPR011081">
    <property type="entry name" value="Big_4"/>
</dbReference>
<organism evidence="6 7">
    <name type="scientific">Schaalia naturae</name>
    <dbReference type="NCBI Taxonomy" id="635203"/>
    <lineage>
        <taxon>Bacteria</taxon>
        <taxon>Bacillati</taxon>
        <taxon>Actinomycetota</taxon>
        <taxon>Actinomycetes</taxon>
        <taxon>Actinomycetales</taxon>
        <taxon>Actinomycetaceae</taxon>
        <taxon>Schaalia</taxon>
    </lineage>
</organism>
<dbReference type="Gene3D" id="2.60.40.3630">
    <property type="match status" value="1"/>
</dbReference>
<dbReference type="Pfam" id="PF07532">
    <property type="entry name" value="Big_4"/>
    <property type="match status" value="1"/>
</dbReference>
<evidence type="ECO:0000256" key="1">
    <source>
        <dbReference type="SAM" id="MobiDB-lite"/>
    </source>
</evidence>
<dbReference type="InterPro" id="IPR017853">
    <property type="entry name" value="GH"/>
</dbReference>
<evidence type="ECO:0000259" key="2">
    <source>
        <dbReference type="Pfam" id="PF07523"/>
    </source>
</evidence>
<keyword evidence="7" id="KW-1185">Reference proteome</keyword>
<dbReference type="Gene3D" id="2.60.120.260">
    <property type="entry name" value="Galactose-binding domain-like"/>
    <property type="match status" value="1"/>
</dbReference>
<feature type="region of interest" description="Disordered" evidence="1">
    <location>
        <begin position="969"/>
        <end position="996"/>
    </location>
</feature>